<evidence type="ECO:0000313" key="3">
    <source>
        <dbReference type="Proteomes" id="UP000799771"/>
    </source>
</evidence>
<protein>
    <submittedName>
        <fullName evidence="2">DUF1783-domain-containing protein</fullName>
    </submittedName>
</protein>
<feature type="transmembrane region" description="Helical" evidence="1">
    <location>
        <begin position="20"/>
        <end position="41"/>
    </location>
</feature>
<accession>A0A6A6A8B3</accession>
<dbReference type="InterPro" id="IPR014807">
    <property type="entry name" value="Coa1"/>
</dbReference>
<gene>
    <name evidence="2" type="ORF">P153DRAFT_368712</name>
</gene>
<keyword evidence="3" id="KW-1185">Reference proteome</keyword>
<dbReference type="GO" id="GO:0005743">
    <property type="term" value="C:mitochondrial inner membrane"/>
    <property type="evidence" value="ECO:0007669"/>
    <property type="project" value="TreeGrafter"/>
</dbReference>
<dbReference type="OrthoDB" id="2100652at2759"/>
<reference evidence="2" key="1">
    <citation type="journal article" date="2020" name="Stud. Mycol.">
        <title>101 Dothideomycetes genomes: a test case for predicting lifestyles and emergence of pathogens.</title>
        <authorList>
            <person name="Haridas S."/>
            <person name="Albert R."/>
            <person name="Binder M."/>
            <person name="Bloem J."/>
            <person name="Labutti K."/>
            <person name="Salamov A."/>
            <person name="Andreopoulos B."/>
            <person name="Baker S."/>
            <person name="Barry K."/>
            <person name="Bills G."/>
            <person name="Bluhm B."/>
            <person name="Cannon C."/>
            <person name="Castanera R."/>
            <person name="Culley D."/>
            <person name="Daum C."/>
            <person name="Ezra D."/>
            <person name="Gonzalez J."/>
            <person name="Henrissat B."/>
            <person name="Kuo A."/>
            <person name="Liang C."/>
            <person name="Lipzen A."/>
            <person name="Lutzoni F."/>
            <person name="Magnuson J."/>
            <person name="Mondo S."/>
            <person name="Nolan M."/>
            <person name="Ohm R."/>
            <person name="Pangilinan J."/>
            <person name="Park H.-J."/>
            <person name="Ramirez L."/>
            <person name="Alfaro M."/>
            <person name="Sun H."/>
            <person name="Tritt A."/>
            <person name="Yoshinaga Y."/>
            <person name="Zwiers L.-H."/>
            <person name="Turgeon B."/>
            <person name="Goodwin S."/>
            <person name="Spatafora J."/>
            <person name="Crous P."/>
            <person name="Grigoriev I."/>
        </authorList>
    </citation>
    <scope>NUCLEOTIDE SEQUENCE</scope>
    <source>
        <strain evidence="2">CBS 119687</strain>
    </source>
</reference>
<sequence>MERKPNRELPPVPPFISPQVLKTFPLFILAMTVSMAVFFNYQKQESSVVTSTLYALRTNPLVRSELGDEIYFASKYPWISGDINQVHGKIDIRFSVKGTKSNGEVRLRCRRKGRGGLYHTQEYSLTMEDGRKLELYDPEGNAIDPFMDPVG</sequence>
<proteinExistence type="predicted"/>
<organism evidence="2 3">
    <name type="scientific">Dothidotthia symphoricarpi CBS 119687</name>
    <dbReference type="NCBI Taxonomy" id="1392245"/>
    <lineage>
        <taxon>Eukaryota</taxon>
        <taxon>Fungi</taxon>
        <taxon>Dikarya</taxon>
        <taxon>Ascomycota</taxon>
        <taxon>Pezizomycotina</taxon>
        <taxon>Dothideomycetes</taxon>
        <taxon>Pleosporomycetidae</taxon>
        <taxon>Pleosporales</taxon>
        <taxon>Dothidotthiaceae</taxon>
        <taxon>Dothidotthia</taxon>
    </lineage>
</organism>
<name>A0A6A6A8B3_9PLEO</name>
<dbReference type="Pfam" id="PF08695">
    <property type="entry name" value="Coa1"/>
    <property type="match status" value="1"/>
</dbReference>
<dbReference type="GeneID" id="54409019"/>
<dbReference type="PANTHER" id="PTHR28523">
    <property type="entry name" value="CYTOCHROME C OXIDASE ASSEMBLY FACTOR 1"/>
    <property type="match status" value="1"/>
</dbReference>
<dbReference type="InterPro" id="IPR042432">
    <property type="entry name" value="Coa1_fungi"/>
</dbReference>
<keyword evidence="1" id="KW-1133">Transmembrane helix</keyword>
<evidence type="ECO:0000313" key="2">
    <source>
        <dbReference type="EMBL" id="KAF2127413.1"/>
    </source>
</evidence>
<keyword evidence="1" id="KW-0812">Transmembrane</keyword>
<keyword evidence="1" id="KW-0472">Membrane</keyword>
<dbReference type="AlphaFoldDB" id="A0A6A6A8B3"/>
<dbReference type="Proteomes" id="UP000799771">
    <property type="component" value="Unassembled WGS sequence"/>
</dbReference>
<dbReference type="RefSeq" id="XP_033521802.1">
    <property type="nucleotide sequence ID" value="XM_033668587.1"/>
</dbReference>
<dbReference type="GO" id="GO:0033617">
    <property type="term" value="P:mitochondrial respiratory chain complex IV assembly"/>
    <property type="evidence" value="ECO:0007669"/>
    <property type="project" value="InterPro"/>
</dbReference>
<evidence type="ECO:0000256" key="1">
    <source>
        <dbReference type="SAM" id="Phobius"/>
    </source>
</evidence>
<dbReference type="PANTHER" id="PTHR28523:SF1">
    <property type="entry name" value="CYTOCHROME C OXIDASE ASSEMBLY FACTOR 1"/>
    <property type="match status" value="1"/>
</dbReference>
<dbReference type="EMBL" id="ML977511">
    <property type="protein sequence ID" value="KAF2127413.1"/>
    <property type="molecule type" value="Genomic_DNA"/>
</dbReference>